<dbReference type="GO" id="GO:0035861">
    <property type="term" value="C:site of double-strand break"/>
    <property type="evidence" value="ECO:0007669"/>
    <property type="project" value="TreeGrafter"/>
</dbReference>
<comment type="similarity">
    <text evidence="2 4">Belongs to the HUS1 family.</text>
</comment>
<proteinExistence type="inferred from homology"/>
<comment type="subcellular location">
    <subcellularLocation>
        <location evidence="1">Nucleus</location>
    </subcellularLocation>
</comment>
<dbReference type="Pfam" id="PF04005">
    <property type="entry name" value="Hus1"/>
    <property type="match status" value="1"/>
</dbReference>
<dbReference type="Proteomes" id="UP000305948">
    <property type="component" value="Unassembled WGS sequence"/>
</dbReference>
<evidence type="ECO:0000256" key="4">
    <source>
        <dbReference type="PIRNR" id="PIRNR011312"/>
    </source>
</evidence>
<dbReference type="EMBL" id="ML213514">
    <property type="protein sequence ID" value="TFK50154.1"/>
    <property type="molecule type" value="Genomic_DNA"/>
</dbReference>
<organism evidence="5 6">
    <name type="scientific">Heliocybe sulcata</name>
    <dbReference type="NCBI Taxonomy" id="5364"/>
    <lineage>
        <taxon>Eukaryota</taxon>
        <taxon>Fungi</taxon>
        <taxon>Dikarya</taxon>
        <taxon>Basidiomycota</taxon>
        <taxon>Agaricomycotina</taxon>
        <taxon>Agaricomycetes</taxon>
        <taxon>Gloeophyllales</taxon>
        <taxon>Gloeophyllaceae</taxon>
        <taxon>Heliocybe</taxon>
    </lineage>
</organism>
<keyword evidence="6" id="KW-1185">Reference proteome</keyword>
<evidence type="ECO:0000256" key="3">
    <source>
        <dbReference type="ARBA" id="ARBA00023242"/>
    </source>
</evidence>
<dbReference type="STRING" id="5364.A0A5C3MXW8"/>
<dbReference type="GO" id="GO:0033314">
    <property type="term" value="P:mitotic DNA replication checkpoint signaling"/>
    <property type="evidence" value="ECO:0007669"/>
    <property type="project" value="TreeGrafter"/>
</dbReference>
<dbReference type="GO" id="GO:0005730">
    <property type="term" value="C:nucleolus"/>
    <property type="evidence" value="ECO:0007669"/>
    <property type="project" value="InterPro"/>
</dbReference>
<dbReference type="PANTHER" id="PTHR12900">
    <property type="entry name" value="MITOTIC AND DNA DAMAGE CHECKPOINT PROTEIN HUS1"/>
    <property type="match status" value="1"/>
</dbReference>
<dbReference type="Gene3D" id="3.70.10.10">
    <property type="match status" value="1"/>
</dbReference>
<dbReference type="OrthoDB" id="337750at2759"/>
<sequence length="305" mass="33676">MRFRACVENVPTFCKIMQVIDRLQKKCIIQFKPDVMRIICLSDANEAGIQVWSEIKVSTLFNEYRIQSNADNIISMNIASASLLHALQGIQNALATSGTGSGLGGEEVLMKLAKKNDQALLNFALTTPTRTGRLQSLTYDVRIEVLRALDMTKINEPLCPDADTLVLLPSLPTLRSPVERLRALSSTLFVRANIGPPTKLLLEVTGDENEVKVKVEFGVKYVQINRQEEEDAEAPGKDKERLYSVPIVAKSFVKFLNCHIVNGHVIAAICHRHCLILYFYIGSAGADAGGVLTFYIPSLVDDGPM</sequence>
<protein>
    <recommendedName>
        <fullName evidence="4">Checkpoint protein</fullName>
    </recommendedName>
</protein>
<dbReference type="GO" id="GO:0030896">
    <property type="term" value="C:checkpoint clamp complex"/>
    <property type="evidence" value="ECO:0007669"/>
    <property type="project" value="InterPro"/>
</dbReference>
<dbReference type="GO" id="GO:0006289">
    <property type="term" value="P:nucleotide-excision repair"/>
    <property type="evidence" value="ECO:0007669"/>
    <property type="project" value="TreeGrafter"/>
</dbReference>
<dbReference type="PANTHER" id="PTHR12900:SF0">
    <property type="entry name" value="CHECKPOINT PROTEIN"/>
    <property type="match status" value="1"/>
</dbReference>
<dbReference type="InterPro" id="IPR046938">
    <property type="entry name" value="DNA_clamp_sf"/>
</dbReference>
<dbReference type="InterPro" id="IPR007150">
    <property type="entry name" value="HUS1/Mec3"/>
</dbReference>
<dbReference type="InterPro" id="IPR016580">
    <property type="entry name" value="HUS1"/>
</dbReference>
<accession>A0A5C3MXW8</accession>
<dbReference type="GO" id="GO:0044778">
    <property type="term" value="P:meiotic DNA integrity checkpoint signaling"/>
    <property type="evidence" value="ECO:0007669"/>
    <property type="project" value="TreeGrafter"/>
</dbReference>
<evidence type="ECO:0000256" key="1">
    <source>
        <dbReference type="ARBA" id="ARBA00004123"/>
    </source>
</evidence>
<keyword evidence="3" id="KW-0539">Nucleus</keyword>
<evidence type="ECO:0000313" key="6">
    <source>
        <dbReference type="Proteomes" id="UP000305948"/>
    </source>
</evidence>
<name>A0A5C3MXW8_9AGAM</name>
<dbReference type="SUPFAM" id="SSF55979">
    <property type="entry name" value="DNA clamp"/>
    <property type="match status" value="1"/>
</dbReference>
<dbReference type="GO" id="GO:0000724">
    <property type="term" value="P:double-strand break repair via homologous recombination"/>
    <property type="evidence" value="ECO:0007669"/>
    <property type="project" value="TreeGrafter"/>
</dbReference>
<reference evidence="5 6" key="1">
    <citation type="journal article" date="2019" name="Nat. Ecol. Evol.">
        <title>Megaphylogeny resolves global patterns of mushroom evolution.</title>
        <authorList>
            <person name="Varga T."/>
            <person name="Krizsan K."/>
            <person name="Foldi C."/>
            <person name="Dima B."/>
            <person name="Sanchez-Garcia M."/>
            <person name="Sanchez-Ramirez S."/>
            <person name="Szollosi G.J."/>
            <person name="Szarkandi J.G."/>
            <person name="Papp V."/>
            <person name="Albert L."/>
            <person name="Andreopoulos W."/>
            <person name="Angelini C."/>
            <person name="Antonin V."/>
            <person name="Barry K.W."/>
            <person name="Bougher N.L."/>
            <person name="Buchanan P."/>
            <person name="Buyck B."/>
            <person name="Bense V."/>
            <person name="Catcheside P."/>
            <person name="Chovatia M."/>
            <person name="Cooper J."/>
            <person name="Damon W."/>
            <person name="Desjardin D."/>
            <person name="Finy P."/>
            <person name="Geml J."/>
            <person name="Haridas S."/>
            <person name="Hughes K."/>
            <person name="Justo A."/>
            <person name="Karasinski D."/>
            <person name="Kautmanova I."/>
            <person name="Kiss B."/>
            <person name="Kocsube S."/>
            <person name="Kotiranta H."/>
            <person name="LaButti K.M."/>
            <person name="Lechner B.E."/>
            <person name="Liimatainen K."/>
            <person name="Lipzen A."/>
            <person name="Lukacs Z."/>
            <person name="Mihaltcheva S."/>
            <person name="Morgado L.N."/>
            <person name="Niskanen T."/>
            <person name="Noordeloos M.E."/>
            <person name="Ohm R.A."/>
            <person name="Ortiz-Santana B."/>
            <person name="Ovrebo C."/>
            <person name="Racz N."/>
            <person name="Riley R."/>
            <person name="Savchenko A."/>
            <person name="Shiryaev A."/>
            <person name="Soop K."/>
            <person name="Spirin V."/>
            <person name="Szebenyi C."/>
            <person name="Tomsovsky M."/>
            <person name="Tulloss R.E."/>
            <person name="Uehling J."/>
            <person name="Grigoriev I.V."/>
            <person name="Vagvolgyi C."/>
            <person name="Papp T."/>
            <person name="Martin F.M."/>
            <person name="Miettinen O."/>
            <person name="Hibbett D.S."/>
            <person name="Nagy L.G."/>
        </authorList>
    </citation>
    <scope>NUCLEOTIDE SEQUENCE [LARGE SCALE GENOMIC DNA]</scope>
    <source>
        <strain evidence="5 6">OMC1185</strain>
    </source>
</reference>
<dbReference type="GO" id="GO:0031573">
    <property type="term" value="P:mitotic intra-S DNA damage checkpoint signaling"/>
    <property type="evidence" value="ECO:0007669"/>
    <property type="project" value="TreeGrafter"/>
</dbReference>
<gene>
    <name evidence="5" type="ORF">OE88DRAFT_1702016</name>
</gene>
<evidence type="ECO:0000313" key="5">
    <source>
        <dbReference type="EMBL" id="TFK50154.1"/>
    </source>
</evidence>
<dbReference type="AlphaFoldDB" id="A0A5C3MXW8"/>
<evidence type="ECO:0000256" key="2">
    <source>
        <dbReference type="ARBA" id="ARBA00005563"/>
    </source>
</evidence>
<dbReference type="PIRSF" id="PIRSF011312">
    <property type="entry name" value="Cell_cycle_HUS1"/>
    <property type="match status" value="1"/>
</dbReference>
<dbReference type="GO" id="GO:0000723">
    <property type="term" value="P:telomere maintenance"/>
    <property type="evidence" value="ECO:0007669"/>
    <property type="project" value="TreeGrafter"/>
</dbReference>